<reference evidence="7 8" key="1">
    <citation type="journal article" date="2018" name="Sci. Rep.">
        <title>Genomic signatures of local adaptation to the degree of environmental predictability in rotifers.</title>
        <authorList>
            <person name="Franch-Gras L."/>
            <person name="Hahn C."/>
            <person name="Garcia-Roger E.M."/>
            <person name="Carmona M.J."/>
            <person name="Serra M."/>
            <person name="Gomez A."/>
        </authorList>
    </citation>
    <scope>NUCLEOTIDE SEQUENCE [LARGE SCALE GENOMIC DNA]</scope>
    <source>
        <strain evidence="7">HYR1</strain>
    </source>
</reference>
<evidence type="ECO:0000256" key="1">
    <source>
        <dbReference type="ARBA" id="ARBA00022723"/>
    </source>
</evidence>
<dbReference type="InterPro" id="IPR000571">
    <property type="entry name" value="Znf_CCCH"/>
</dbReference>
<organism evidence="7 8">
    <name type="scientific">Brachionus plicatilis</name>
    <name type="common">Marine rotifer</name>
    <name type="synonym">Brachionus muelleri</name>
    <dbReference type="NCBI Taxonomy" id="10195"/>
    <lineage>
        <taxon>Eukaryota</taxon>
        <taxon>Metazoa</taxon>
        <taxon>Spiralia</taxon>
        <taxon>Gnathifera</taxon>
        <taxon>Rotifera</taxon>
        <taxon>Eurotatoria</taxon>
        <taxon>Monogononta</taxon>
        <taxon>Pseudotrocha</taxon>
        <taxon>Ploima</taxon>
        <taxon>Brachionidae</taxon>
        <taxon>Brachionus</taxon>
    </lineage>
</organism>
<dbReference type="Pfam" id="PF00642">
    <property type="entry name" value="zf-CCCH"/>
    <property type="match status" value="1"/>
</dbReference>
<accession>A0A3M7PM43</accession>
<keyword evidence="8" id="KW-1185">Reference proteome</keyword>
<dbReference type="AlphaFoldDB" id="A0A3M7PM43"/>
<feature type="region of interest" description="Disordered" evidence="5">
    <location>
        <begin position="148"/>
        <end position="195"/>
    </location>
</feature>
<evidence type="ECO:0000313" key="8">
    <source>
        <dbReference type="Proteomes" id="UP000276133"/>
    </source>
</evidence>
<dbReference type="Proteomes" id="UP000276133">
    <property type="component" value="Unassembled WGS sequence"/>
</dbReference>
<name>A0A3M7PM43_BRAPC</name>
<evidence type="ECO:0000313" key="7">
    <source>
        <dbReference type="EMBL" id="RMZ99844.1"/>
    </source>
</evidence>
<feature type="zinc finger region" description="C3H1-type" evidence="4">
    <location>
        <begin position="15"/>
        <end position="49"/>
    </location>
</feature>
<evidence type="ECO:0000256" key="2">
    <source>
        <dbReference type="ARBA" id="ARBA00022771"/>
    </source>
</evidence>
<keyword evidence="1 4" id="KW-0479">Metal-binding</keyword>
<dbReference type="PANTHER" id="PTHR14493">
    <property type="entry name" value="UNKEMPT FAMILY MEMBER"/>
    <property type="match status" value="1"/>
</dbReference>
<dbReference type="InterPro" id="IPR057296">
    <property type="entry name" value="UNK_Znf_5"/>
</dbReference>
<dbReference type="InterPro" id="IPR045234">
    <property type="entry name" value="Unkempt-like"/>
</dbReference>
<comment type="caution">
    <text evidence="7">The sequence shown here is derived from an EMBL/GenBank/DDBJ whole genome shotgun (WGS) entry which is preliminary data.</text>
</comment>
<dbReference type="PROSITE" id="PS50103">
    <property type="entry name" value="ZF_C3H1"/>
    <property type="match status" value="2"/>
</dbReference>
<proteinExistence type="predicted"/>
<dbReference type="GO" id="GO:0008270">
    <property type="term" value="F:zinc ion binding"/>
    <property type="evidence" value="ECO:0007669"/>
    <property type="project" value="UniProtKB-KW"/>
</dbReference>
<dbReference type="GO" id="GO:0016874">
    <property type="term" value="F:ligase activity"/>
    <property type="evidence" value="ECO:0007669"/>
    <property type="project" value="UniProtKB-KW"/>
</dbReference>
<dbReference type="Pfam" id="PF23261">
    <property type="entry name" value="zf-CCCH_11"/>
    <property type="match status" value="1"/>
</dbReference>
<feature type="domain" description="C3H1-type" evidence="6">
    <location>
        <begin position="15"/>
        <end position="49"/>
    </location>
</feature>
<feature type="non-terminal residue" evidence="7">
    <location>
        <position position="1"/>
    </location>
</feature>
<feature type="compositionally biased region" description="Polar residues" evidence="5">
    <location>
        <begin position="183"/>
        <end position="195"/>
    </location>
</feature>
<gene>
    <name evidence="7" type="ORF">BpHYR1_033855</name>
</gene>
<keyword evidence="3 4" id="KW-0862">Zinc</keyword>
<feature type="zinc finger region" description="C3H1-type" evidence="4">
    <location>
        <begin position="57"/>
        <end position="85"/>
    </location>
</feature>
<dbReference type="STRING" id="10195.A0A3M7PM43"/>
<dbReference type="InterPro" id="IPR036855">
    <property type="entry name" value="Znf_CCCH_sf"/>
</dbReference>
<evidence type="ECO:0000256" key="3">
    <source>
        <dbReference type="ARBA" id="ARBA00022833"/>
    </source>
</evidence>
<sequence length="297" mass="32969">YHNSRDKRRNPVAFKYRSTPCPNVKQGDDWLEPSVCENGDLCKYCHSRTEQQFHPEIYKSSKCNDMISTGYCPRGPFCAFAHVEHELKTQRAHSTASESSSSDYTLESFMGNVLAADRCANSLSEATISAEGQSQQQSVDKMYNKPIGSERKASQTDEQTTSCSSSPSSASSPVQPKSEPLHVSQSVSPKHLVNSSGGHQEIGLLTGLNSLNGLNGLSGIAAAFSGQLAGVDYEKEKLRQDLVKQSELSNKLELLCCQYRQWVDKLTIDVNEWKAKYLRCESEKKNLECQILNKLKS</sequence>
<keyword evidence="7" id="KW-0436">Ligase</keyword>
<evidence type="ECO:0000256" key="4">
    <source>
        <dbReference type="PROSITE-ProRule" id="PRU00723"/>
    </source>
</evidence>
<keyword evidence="2 4" id="KW-0863">Zinc-finger</keyword>
<dbReference type="SMART" id="SM00356">
    <property type="entry name" value="ZnF_C3H1"/>
    <property type="match status" value="2"/>
</dbReference>
<feature type="domain" description="C3H1-type" evidence="6">
    <location>
        <begin position="57"/>
        <end position="85"/>
    </location>
</feature>
<evidence type="ECO:0000256" key="5">
    <source>
        <dbReference type="SAM" id="MobiDB-lite"/>
    </source>
</evidence>
<feature type="compositionally biased region" description="Low complexity" evidence="5">
    <location>
        <begin position="162"/>
        <end position="178"/>
    </location>
</feature>
<dbReference type="SUPFAM" id="SSF90229">
    <property type="entry name" value="CCCH zinc finger"/>
    <property type="match status" value="1"/>
</dbReference>
<dbReference type="PANTHER" id="PTHR14493:SF50">
    <property type="entry name" value="RING FINGER PROTEIN UNKEMPT"/>
    <property type="match status" value="1"/>
</dbReference>
<dbReference type="OrthoDB" id="20534at2759"/>
<dbReference type="Gene3D" id="4.10.1000.10">
    <property type="entry name" value="Zinc finger, CCCH-type"/>
    <property type="match status" value="1"/>
</dbReference>
<evidence type="ECO:0000259" key="6">
    <source>
        <dbReference type="PROSITE" id="PS50103"/>
    </source>
</evidence>
<dbReference type="EMBL" id="REGN01010028">
    <property type="protein sequence ID" value="RMZ99844.1"/>
    <property type="molecule type" value="Genomic_DNA"/>
</dbReference>
<protein>
    <submittedName>
        <fullName evidence="7">E3 ubiquitin-ligase</fullName>
    </submittedName>
</protein>